<proteinExistence type="predicted"/>
<evidence type="ECO:0000256" key="1">
    <source>
        <dbReference type="SAM" id="MobiDB-lite"/>
    </source>
</evidence>
<accession>A0AAP5IHB1</accession>
<name>A0AAP5IHB1_9CYAN</name>
<dbReference type="RefSeq" id="WP_208343366.1">
    <property type="nucleotide sequence ID" value="NZ_CAWQFN010000310.1"/>
</dbReference>
<evidence type="ECO:0000313" key="4">
    <source>
        <dbReference type="Proteomes" id="UP000667802"/>
    </source>
</evidence>
<dbReference type="Pfam" id="PF20605">
    <property type="entry name" value="Antitox_RHH"/>
    <property type="match status" value="1"/>
</dbReference>
<gene>
    <name evidence="3" type="ORF">G7B40_040980</name>
</gene>
<dbReference type="EMBL" id="JAALHA020000041">
    <property type="protein sequence ID" value="MDR9900864.1"/>
    <property type="molecule type" value="Genomic_DNA"/>
</dbReference>
<reference evidence="4" key="1">
    <citation type="journal article" date="2021" name="Science">
        <title>Hunting the eagle killer: A cyanobacterial neurotoxin causes vacuolar myelinopathy.</title>
        <authorList>
            <person name="Breinlinger S."/>
            <person name="Phillips T.J."/>
            <person name="Haram B.N."/>
            <person name="Mares J."/>
            <person name="Martinez Yerena J.A."/>
            <person name="Hrouzek P."/>
            <person name="Sobotka R."/>
            <person name="Henderson W.M."/>
            <person name="Schmieder P."/>
            <person name="Williams S.M."/>
            <person name="Lauderdale J.D."/>
            <person name="Wilde H.D."/>
            <person name="Gerrin W."/>
            <person name="Kust A."/>
            <person name="Washington J.W."/>
            <person name="Wagner C."/>
            <person name="Geier B."/>
            <person name="Liebeke M."/>
            <person name="Enke H."/>
            <person name="Niedermeyer T.H.J."/>
            <person name="Wilde S.B."/>
        </authorList>
    </citation>
    <scope>NUCLEOTIDE SEQUENCE [LARGE SCALE GENOMIC DNA]</scope>
    <source>
        <strain evidence="4">Thurmond2011</strain>
    </source>
</reference>
<keyword evidence="4" id="KW-1185">Reference proteome</keyword>
<feature type="region of interest" description="Disordered" evidence="1">
    <location>
        <begin position="1"/>
        <end position="48"/>
    </location>
</feature>
<dbReference type="InterPro" id="IPR046765">
    <property type="entry name" value="Antitox_RHH"/>
</dbReference>
<evidence type="ECO:0000313" key="3">
    <source>
        <dbReference type="EMBL" id="MDR9900864.1"/>
    </source>
</evidence>
<feature type="domain" description="Antitoxin-like ribbon-helix-helix" evidence="2">
    <location>
        <begin position="43"/>
        <end position="92"/>
    </location>
</feature>
<dbReference type="AlphaFoldDB" id="A0AAP5IHB1"/>
<protein>
    <recommendedName>
        <fullName evidence="2">Antitoxin-like ribbon-helix-helix domain-containing protein</fullName>
    </recommendedName>
</protein>
<comment type="caution">
    <text evidence="3">The sequence shown here is derived from an EMBL/GenBank/DDBJ whole genome shotgun (WGS) entry which is preliminary data.</text>
</comment>
<organism evidence="3 4">
    <name type="scientific">Aetokthonos hydrillicola Thurmond2011</name>
    <dbReference type="NCBI Taxonomy" id="2712845"/>
    <lineage>
        <taxon>Bacteria</taxon>
        <taxon>Bacillati</taxon>
        <taxon>Cyanobacteriota</taxon>
        <taxon>Cyanophyceae</taxon>
        <taxon>Nostocales</taxon>
        <taxon>Hapalosiphonaceae</taxon>
        <taxon>Aetokthonos</taxon>
    </lineage>
</organism>
<evidence type="ECO:0000259" key="2">
    <source>
        <dbReference type="Pfam" id="PF20605"/>
    </source>
</evidence>
<dbReference type="Proteomes" id="UP000667802">
    <property type="component" value="Unassembled WGS sequence"/>
</dbReference>
<sequence>MNPKKTTKLGNALHKAKEEPVKEVAAQDEQPQENQKYPLPPSRQGTRTIAGHFDPAIAIQLKRMAAEKETTVQALLTEALNLLFEKHGEKPIA</sequence>